<dbReference type="PANTHER" id="PTHR33988:SF2">
    <property type="entry name" value="ENDORIBONUCLEASE MAZF"/>
    <property type="match status" value="1"/>
</dbReference>
<dbReference type="AlphaFoldDB" id="A0A6J7KL22"/>
<dbReference type="PIRSF" id="PIRSF033490">
    <property type="entry name" value="MazF"/>
    <property type="match status" value="1"/>
</dbReference>
<dbReference type="GO" id="GO:0006402">
    <property type="term" value="P:mRNA catabolic process"/>
    <property type="evidence" value="ECO:0007669"/>
    <property type="project" value="TreeGrafter"/>
</dbReference>
<dbReference type="GO" id="GO:0016075">
    <property type="term" value="P:rRNA catabolic process"/>
    <property type="evidence" value="ECO:0007669"/>
    <property type="project" value="TreeGrafter"/>
</dbReference>
<protein>
    <submittedName>
        <fullName evidence="1">Unannotated protein</fullName>
    </submittedName>
</protein>
<dbReference type="EMBL" id="CAFBMK010000388">
    <property type="protein sequence ID" value="CAB4955012.1"/>
    <property type="molecule type" value="Genomic_DNA"/>
</dbReference>
<dbReference type="Gene3D" id="2.30.30.110">
    <property type="match status" value="1"/>
</dbReference>
<sequence length="117" mass="12261">MVTRGELWWADLGVPRGSGPGLRRTVVVVSSDDFNGSRLSTIIVAVVTSNTRLAPMPGNVLLPPEVSGLDRASVVNVSQLMTIDRRDLEESIGELPAWAIAEIDAGLAGALGLGVRG</sequence>
<accession>A0A6J7KL22</accession>
<gene>
    <name evidence="1" type="ORF">UFOPK3564_03706</name>
</gene>
<dbReference type="GO" id="GO:0004521">
    <property type="term" value="F:RNA endonuclease activity"/>
    <property type="evidence" value="ECO:0007669"/>
    <property type="project" value="TreeGrafter"/>
</dbReference>
<dbReference type="GO" id="GO:0003677">
    <property type="term" value="F:DNA binding"/>
    <property type="evidence" value="ECO:0007669"/>
    <property type="project" value="InterPro"/>
</dbReference>
<proteinExistence type="predicted"/>
<dbReference type="InterPro" id="IPR003477">
    <property type="entry name" value="PemK-like"/>
</dbReference>
<organism evidence="1">
    <name type="scientific">freshwater metagenome</name>
    <dbReference type="NCBI Taxonomy" id="449393"/>
    <lineage>
        <taxon>unclassified sequences</taxon>
        <taxon>metagenomes</taxon>
        <taxon>ecological metagenomes</taxon>
    </lineage>
</organism>
<dbReference type="InterPro" id="IPR011067">
    <property type="entry name" value="Plasmid_toxin/cell-grow_inhib"/>
</dbReference>
<name>A0A6J7KL22_9ZZZZ</name>
<evidence type="ECO:0000313" key="1">
    <source>
        <dbReference type="EMBL" id="CAB4955012.1"/>
    </source>
</evidence>
<dbReference type="SUPFAM" id="SSF50118">
    <property type="entry name" value="Cell growth inhibitor/plasmid maintenance toxic component"/>
    <property type="match status" value="1"/>
</dbReference>
<dbReference type="Pfam" id="PF02452">
    <property type="entry name" value="PemK_toxin"/>
    <property type="match status" value="1"/>
</dbReference>
<dbReference type="PANTHER" id="PTHR33988">
    <property type="entry name" value="ENDORIBONUCLEASE MAZF-RELATED"/>
    <property type="match status" value="1"/>
</dbReference>
<reference evidence="1" key="1">
    <citation type="submission" date="2020-05" db="EMBL/GenBank/DDBJ databases">
        <authorList>
            <person name="Chiriac C."/>
            <person name="Salcher M."/>
            <person name="Ghai R."/>
            <person name="Kavagutti S V."/>
        </authorList>
    </citation>
    <scope>NUCLEOTIDE SEQUENCE</scope>
</reference>